<evidence type="ECO:0000256" key="2">
    <source>
        <dbReference type="ARBA" id="ARBA00022525"/>
    </source>
</evidence>
<dbReference type="AlphaFoldDB" id="A0A6I8V9T8"/>
<protein>
    <recommendedName>
        <fullName evidence="5">Phenoloxidase-activating factor 2</fullName>
    </recommendedName>
    <alternativeName>
        <fullName evidence="6">Prophenoloxidase-activating factor II</fullName>
    </alternativeName>
</protein>
<keyword evidence="7" id="KW-0732">Signal</keyword>
<evidence type="ECO:0000256" key="3">
    <source>
        <dbReference type="ARBA" id="ARBA00023157"/>
    </source>
</evidence>
<dbReference type="InterPro" id="IPR043504">
    <property type="entry name" value="Peptidase_S1_PA_chymotrypsin"/>
</dbReference>
<dbReference type="GO" id="GO:0004252">
    <property type="term" value="F:serine-type endopeptidase activity"/>
    <property type="evidence" value="ECO:0007669"/>
    <property type="project" value="InterPro"/>
</dbReference>
<accession>A0A6I8V9T8</accession>
<dbReference type="InterPro" id="IPR009003">
    <property type="entry name" value="Peptidase_S1_PA"/>
</dbReference>
<keyword evidence="9" id="KW-1185">Reference proteome</keyword>
<dbReference type="InterPro" id="IPR001314">
    <property type="entry name" value="Peptidase_S1A"/>
</dbReference>
<evidence type="ECO:0000259" key="8">
    <source>
        <dbReference type="PROSITE" id="PS50240"/>
    </source>
</evidence>
<dbReference type="SUPFAM" id="SSF50494">
    <property type="entry name" value="Trypsin-like serine proteases"/>
    <property type="match status" value="1"/>
</dbReference>
<dbReference type="Pfam" id="PF18322">
    <property type="entry name" value="CLIP_1"/>
    <property type="match status" value="1"/>
</dbReference>
<name>A0A6I8V9T8_DROPS</name>
<feature type="chain" id="PRO_5026058348" description="Phenoloxidase-activating factor 2" evidence="7">
    <location>
        <begin position="23"/>
        <end position="546"/>
    </location>
</feature>
<dbReference type="PANTHER" id="PTHR24256">
    <property type="entry name" value="TRYPTASE-RELATED"/>
    <property type="match status" value="1"/>
</dbReference>
<evidence type="ECO:0000313" key="9">
    <source>
        <dbReference type="Proteomes" id="UP000001819"/>
    </source>
</evidence>
<dbReference type="InParanoid" id="A0A6I8V9T8"/>
<evidence type="ECO:0000313" key="10">
    <source>
        <dbReference type="RefSeq" id="XP_015036753.2"/>
    </source>
</evidence>
<dbReference type="Proteomes" id="UP000001819">
    <property type="component" value="Chromosome 4"/>
</dbReference>
<dbReference type="GO" id="GO:0005576">
    <property type="term" value="C:extracellular region"/>
    <property type="evidence" value="ECO:0007669"/>
    <property type="project" value="UniProtKB-SubCell"/>
</dbReference>
<dbReference type="CDD" id="cd00190">
    <property type="entry name" value="Tryp_SPc"/>
    <property type="match status" value="1"/>
</dbReference>
<keyword evidence="3" id="KW-1015">Disulfide bond</keyword>
<dbReference type="InterPro" id="IPR041515">
    <property type="entry name" value="PPAF-2-like_Clip"/>
</dbReference>
<evidence type="ECO:0000256" key="1">
    <source>
        <dbReference type="ARBA" id="ARBA00004613"/>
    </source>
</evidence>
<dbReference type="GO" id="GO:0006508">
    <property type="term" value="P:proteolysis"/>
    <property type="evidence" value="ECO:0007669"/>
    <property type="project" value="InterPro"/>
</dbReference>
<dbReference type="Pfam" id="PF00089">
    <property type="entry name" value="Trypsin"/>
    <property type="match status" value="1"/>
</dbReference>
<dbReference type="RefSeq" id="XP_015036753.2">
    <property type="nucleotide sequence ID" value="XM_015181267.2"/>
</dbReference>
<comment type="similarity">
    <text evidence="4">Belongs to the peptidase S1 family. CLIP subfamily.</text>
</comment>
<dbReference type="FunFam" id="2.40.10.10:FF:000038">
    <property type="entry name" value="Serine protease"/>
    <property type="match status" value="1"/>
</dbReference>
<feature type="domain" description="Peptidase S1" evidence="8">
    <location>
        <begin position="104"/>
        <end position="348"/>
    </location>
</feature>
<dbReference type="PRINTS" id="PR00722">
    <property type="entry name" value="CHYMOTRYPSIN"/>
</dbReference>
<proteinExistence type="inferred from homology"/>
<keyword evidence="2" id="KW-0964">Secreted</keyword>
<dbReference type="PROSITE" id="PS50240">
    <property type="entry name" value="TRYPSIN_DOM"/>
    <property type="match status" value="1"/>
</dbReference>
<evidence type="ECO:0000256" key="5">
    <source>
        <dbReference type="ARBA" id="ARBA00068096"/>
    </source>
</evidence>
<reference evidence="10" key="1">
    <citation type="submission" date="2025-08" db="UniProtKB">
        <authorList>
            <consortium name="RefSeq"/>
        </authorList>
    </citation>
    <scope>IDENTIFICATION</scope>
    <source>
        <strain evidence="10">MV-25-SWS-2005</strain>
        <tissue evidence="10">Whole body</tissue>
    </source>
</reference>
<evidence type="ECO:0000256" key="6">
    <source>
        <dbReference type="ARBA" id="ARBA00076468"/>
    </source>
</evidence>
<feature type="signal peptide" evidence="7">
    <location>
        <begin position="1"/>
        <end position="22"/>
    </location>
</feature>
<sequence length="546" mass="56307">MSRIEALVPIFILALAAAGVLGKNCGNSRNKECVPRILCDNGSVIRDGRALFSYRSLLAGNEGCDTTEVCCSITDKVSTPILDLEVAAPTECGHRNENGLHYTMTDAADVAQMGEFPWVVALLLKSDESYMGAGTLIGSDVVLTAAHVVANLQPGQLLVRAGEWDFKIETELQRHVNVDVRLIESHPDFKASTGESNLALLFLSKKLRTQIHICPACLPRADRSFDHSRCFVSGWGKKTFESDSYMNILKKVEVPVVGRELCQQQLRRSVLGPYFTIDSSLICAGGERGKDACKGDGGAALVCPLANDKNRYEQAGIVNWGVGCGVENIPAVYTNVALFREWIDMKIAEKSISSGNFGTASTVSLGTGSEGKAVVFERTGGSISSSATAGRVESTGSGVIGGTGGIGGIGSIGGRVDRGGSISSSATAGRVESTGSGVIGGTGGIGGIGSIGGRVDRGGSISSSATAGRVESTGSGVIGGTGGIGGIGSIGGRGGRGSSGTLEGGRVSKTSTFVSVSDVWSTFGSSSNCDMNNLSNNSKEPAMIPI</sequence>
<dbReference type="InterPro" id="IPR001254">
    <property type="entry name" value="Trypsin_dom"/>
</dbReference>
<gene>
    <name evidence="10" type="primary">LOC6902663</name>
</gene>
<evidence type="ECO:0000256" key="4">
    <source>
        <dbReference type="ARBA" id="ARBA00024195"/>
    </source>
</evidence>
<comment type="subcellular location">
    <subcellularLocation>
        <location evidence="1">Secreted</location>
    </subcellularLocation>
</comment>
<dbReference type="InterPro" id="IPR051487">
    <property type="entry name" value="Ser/Thr_Proteases_Immune/Dev"/>
</dbReference>
<dbReference type="SMART" id="SM00020">
    <property type="entry name" value="Tryp_SPc"/>
    <property type="match status" value="1"/>
</dbReference>
<organism evidence="9 10">
    <name type="scientific">Drosophila pseudoobscura pseudoobscura</name>
    <name type="common">Fruit fly</name>
    <dbReference type="NCBI Taxonomy" id="46245"/>
    <lineage>
        <taxon>Eukaryota</taxon>
        <taxon>Metazoa</taxon>
        <taxon>Ecdysozoa</taxon>
        <taxon>Arthropoda</taxon>
        <taxon>Hexapoda</taxon>
        <taxon>Insecta</taxon>
        <taxon>Pterygota</taxon>
        <taxon>Neoptera</taxon>
        <taxon>Endopterygota</taxon>
        <taxon>Diptera</taxon>
        <taxon>Brachycera</taxon>
        <taxon>Muscomorpha</taxon>
        <taxon>Ephydroidea</taxon>
        <taxon>Drosophilidae</taxon>
        <taxon>Drosophila</taxon>
        <taxon>Sophophora</taxon>
    </lineage>
</organism>
<evidence type="ECO:0000256" key="7">
    <source>
        <dbReference type="SAM" id="SignalP"/>
    </source>
</evidence>
<dbReference type="Gene3D" id="2.40.10.10">
    <property type="entry name" value="Trypsin-like serine proteases"/>
    <property type="match status" value="2"/>
</dbReference>